<feature type="transmembrane region" description="Helical" evidence="2">
    <location>
        <begin position="64"/>
        <end position="82"/>
    </location>
</feature>
<evidence type="ECO:0000313" key="3">
    <source>
        <dbReference type="EMBL" id="KAL0351951.1"/>
    </source>
</evidence>
<dbReference type="PANTHER" id="PTHR11654">
    <property type="entry name" value="OLIGOPEPTIDE TRANSPORTER-RELATED"/>
    <property type="match status" value="1"/>
</dbReference>
<evidence type="ECO:0000256" key="2">
    <source>
        <dbReference type="SAM" id="Phobius"/>
    </source>
</evidence>
<name>A0AAW2PB43_9LAMI</name>
<dbReference type="InterPro" id="IPR036259">
    <property type="entry name" value="MFS_trans_sf"/>
</dbReference>
<keyword evidence="2" id="KW-1133">Transmembrane helix</keyword>
<reference evidence="3" key="1">
    <citation type="submission" date="2020-06" db="EMBL/GenBank/DDBJ databases">
        <authorList>
            <person name="Li T."/>
            <person name="Hu X."/>
            <person name="Zhang T."/>
            <person name="Song X."/>
            <person name="Zhang H."/>
            <person name="Dai N."/>
            <person name="Sheng W."/>
            <person name="Hou X."/>
            <person name="Wei L."/>
        </authorList>
    </citation>
    <scope>NUCLEOTIDE SEQUENCE</scope>
    <source>
        <strain evidence="3">KEN8</strain>
        <tissue evidence="3">Leaf</tissue>
    </source>
</reference>
<dbReference type="AlphaFoldDB" id="A0AAW2PB43"/>
<feature type="transmembrane region" description="Helical" evidence="2">
    <location>
        <begin position="24"/>
        <end position="52"/>
    </location>
</feature>
<dbReference type="Gene3D" id="1.20.1250.20">
    <property type="entry name" value="MFS general substrate transporter like domains"/>
    <property type="match status" value="1"/>
</dbReference>
<sequence length="208" mass="23086">MKMGVPRNFNIQNKQQARQGGRRATIFVFAMAALETMAFLSNGVSLVTYFYGYMNFSLTKSATTLTNFMGTAFLLSLFGGFISDTYFSRFKTCVIFGCLEILRFNARQYINAWRLLSLAELQGNRRKSYCLGRIGHVICSGSPIDLSEDKFEAKRYTGVVIHVVLDADKLPNSSSSIGMGLVIRCLCCKLLHGYSVPTAIAGKNSFSL</sequence>
<protein>
    <submittedName>
        <fullName evidence="3">Protein NRT1/ PTR FAMILY 4.4</fullName>
    </submittedName>
</protein>
<dbReference type="SUPFAM" id="SSF103473">
    <property type="entry name" value="MFS general substrate transporter"/>
    <property type="match status" value="1"/>
</dbReference>
<gene>
    <name evidence="3" type="ORF">Scaly_1583800</name>
</gene>
<keyword evidence="2" id="KW-0472">Membrane</keyword>
<dbReference type="EMBL" id="JACGWM010000009">
    <property type="protein sequence ID" value="KAL0351951.1"/>
    <property type="molecule type" value="Genomic_DNA"/>
</dbReference>
<keyword evidence="2" id="KW-0812">Transmembrane</keyword>
<reference evidence="3" key="2">
    <citation type="journal article" date="2024" name="Plant">
        <title>Genomic evolution and insights into agronomic trait innovations of Sesamum species.</title>
        <authorList>
            <person name="Miao H."/>
            <person name="Wang L."/>
            <person name="Qu L."/>
            <person name="Liu H."/>
            <person name="Sun Y."/>
            <person name="Le M."/>
            <person name="Wang Q."/>
            <person name="Wei S."/>
            <person name="Zheng Y."/>
            <person name="Lin W."/>
            <person name="Duan Y."/>
            <person name="Cao H."/>
            <person name="Xiong S."/>
            <person name="Wang X."/>
            <person name="Wei L."/>
            <person name="Li C."/>
            <person name="Ma Q."/>
            <person name="Ju M."/>
            <person name="Zhao R."/>
            <person name="Li G."/>
            <person name="Mu C."/>
            <person name="Tian Q."/>
            <person name="Mei H."/>
            <person name="Zhang T."/>
            <person name="Gao T."/>
            <person name="Zhang H."/>
        </authorList>
    </citation>
    <scope>NUCLEOTIDE SEQUENCE</scope>
    <source>
        <strain evidence="3">KEN8</strain>
    </source>
</reference>
<evidence type="ECO:0000256" key="1">
    <source>
        <dbReference type="ARBA" id="ARBA00044504"/>
    </source>
</evidence>
<accession>A0AAW2PB43</accession>
<comment type="caution">
    <text evidence="3">The sequence shown here is derived from an EMBL/GenBank/DDBJ whole genome shotgun (WGS) entry which is preliminary data.</text>
</comment>
<proteinExistence type="inferred from homology"/>
<comment type="similarity">
    <text evidence="1">Belongs to the major facilitator superfamily. Phosphate:H(+) symporter (TC 2.A.1.9) family.</text>
</comment>
<organism evidence="3">
    <name type="scientific">Sesamum calycinum</name>
    <dbReference type="NCBI Taxonomy" id="2727403"/>
    <lineage>
        <taxon>Eukaryota</taxon>
        <taxon>Viridiplantae</taxon>
        <taxon>Streptophyta</taxon>
        <taxon>Embryophyta</taxon>
        <taxon>Tracheophyta</taxon>
        <taxon>Spermatophyta</taxon>
        <taxon>Magnoliopsida</taxon>
        <taxon>eudicotyledons</taxon>
        <taxon>Gunneridae</taxon>
        <taxon>Pentapetalae</taxon>
        <taxon>asterids</taxon>
        <taxon>lamiids</taxon>
        <taxon>Lamiales</taxon>
        <taxon>Pedaliaceae</taxon>
        <taxon>Sesamum</taxon>
    </lineage>
</organism>